<protein>
    <submittedName>
        <fullName evidence="1">Uncharacterized protein</fullName>
    </submittedName>
</protein>
<dbReference type="Proteomes" id="UP001153069">
    <property type="component" value="Unassembled WGS sequence"/>
</dbReference>
<comment type="caution">
    <text evidence="1">The sequence shown here is derived from an EMBL/GenBank/DDBJ whole genome shotgun (WGS) entry which is preliminary data.</text>
</comment>
<reference evidence="1" key="1">
    <citation type="submission" date="2020-06" db="EMBL/GenBank/DDBJ databases">
        <authorList>
            <consortium name="Plant Systems Biology data submission"/>
        </authorList>
    </citation>
    <scope>NUCLEOTIDE SEQUENCE</scope>
    <source>
        <strain evidence="1">D6</strain>
    </source>
</reference>
<proteinExistence type="predicted"/>
<evidence type="ECO:0000313" key="2">
    <source>
        <dbReference type="Proteomes" id="UP001153069"/>
    </source>
</evidence>
<dbReference type="EMBL" id="CAICTM010000442">
    <property type="protein sequence ID" value="CAB9510593.1"/>
    <property type="molecule type" value="Genomic_DNA"/>
</dbReference>
<organism evidence="1 2">
    <name type="scientific">Seminavis robusta</name>
    <dbReference type="NCBI Taxonomy" id="568900"/>
    <lineage>
        <taxon>Eukaryota</taxon>
        <taxon>Sar</taxon>
        <taxon>Stramenopiles</taxon>
        <taxon>Ochrophyta</taxon>
        <taxon>Bacillariophyta</taxon>
        <taxon>Bacillariophyceae</taxon>
        <taxon>Bacillariophycidae</taxon>
        <taxon>Naviculales</taxon>
        <taxon>Naviculaceae</taxon>
        <taxon>Seminavis</taxon>
    </lineage>
</organism>
<name>A0A9N8HD52_9STRA</name>
<gene>
    <name evidence="1" type="ORF">SEMRO_443_G144120.1</name>
</gene>
<sequence length="212" mass="24023">MELAAEQYSYGYEARINHHHLKTKIDQTTLIFTTNNGTNRLLHQIHKASTVDSSNSIFSSRFGQTGTGSTGMTPTLEEQQEGLPEEIKSKTYPSSDLITAEDELVNDLEKYFLLDSDTMIVVNDEGKAVWEMPTVFHQDALQKLLKIVNKSSEEEDFLLAQAGIPLLMNKEKAKYRHPESPSGAQVAWKQRARMEISIDDTFRLMDFPGIIR</sequence>
<accession>A0A9N8HD52</accession>
<evidence type="ECO:0000313" key="1">
    <source>
        <dbReference type="EMBL" id="CAB9510593.1"/>
    </source>
</evidence>
<dbReference type="AlphaFoldDB" id="A0A9N8HD52"/>
<keyword evidence="2" id="KW-1185">Reference proteome</keyword>